<gene>
    <name evidence="4" type="ORF">DFP97_11736</name>
</gene>
<dbReference type="Proteomes" id="UP000252415">
    <property type="component" value="Unassembled WGS sequence"/>
</dbReference>
<dbReference type="OrthoDB" id="2901397at2"/>
<evidence type="ECO:0000256" key="2">
    <source>
        <dbReference type="ARBA" id="ARBA00024325"/>
    </source>
</evidence>
<evidence type="ECO:0000313" key="5">
    <source>
        <dbReference type="Proteomes" id="UP000252415"/>
    </source>
</evidence>
<evidence type="ECO:0000256" key="3">
    <source>
        <dbReference type="ARBA" id="ARBA00024344"/>
    </source>
</evidence>
<dbReference type="Pfam" id="PF07875">
    <property type="entry name" value="Coat_F"/>
    <property type="match status" value="1"/>
</dbReference>
<dbReference type="InterPro" id="IPR012347">
    <property type="entry name" value="Ferritin-like"/>
</dbReference>
<proteinExistence type="inferred from homology"/>
<evidence type="ECO:0000313" key="4">
    <source>
        <dbReference type="EMBL" id="RCW42313.1"/>
    </source>
</evidence>
<comment type="similarity">
    <text evidence="3">Belongs to the CotF family.</text>
</comment>
<dbReference type="Gene3D" id="1.20.1260.10">
    <property type="match status" value="1"/>
</dbReference>
<dbReference type="RefSeq" id="WP_114382857.1">
    <property type="nucleotide sequence ID" value="NZ_QPJD01000017.1"/>
</dbReference>
<name>A0A368VS89_9BACL</name>
<organism evidence="4 5">
    <name type="scientific">Paenibacillus prosopidis</name>
    <dbReference type="NCBI Taxonomy" id="630520"/>
    <lineage>
        <taxon>Bacteria</taxon>
        <taxon>Bacillati</taxon>
        <taxon>Bacillota</taxon>
        <taxon>Bacilli</taxon>
        <taxon>Bacillales</taxon>
        <taxon>Paenibacillaceae</taxon>
        <taxon>Paenibacillus</taxon>
    </lineage>
</organism>
<dbReference type="GO" id="GO:0030435">
    <property type="term" value="P:sporulation resulting in formation of a cellular spore"/>
    <property type="evidence" value="ECO:0007669"/>
    <property type="project" value="UniProtKB-KW"/>
</dbReference>
<dbReference type="PANTHER" id="PTHR39183">
    <property type="entry name" value="SPORE COAT PROTEIN F-LIKE PROTEIN YHCQ"/>
    <property type="match status" value="1"/>
</dbReference>
<reference evidence="4 5" key="1">
    <citation type="submission" date="2018-07" db="EMBL/GenBank/DDBJ databases">
        <title>Genomic Encyclopedia of Type Strains, Phase III (KMG-III): the genomes of soil and plant-associated and newly described type strains.</title>
        <authorList>
            <person name="Whitman W."/>
        </authorList>
    </citation>
    <scope>NUCLEOTIDE SEQUENCE [LARGE SCALE GENOMIC DNA]</scope>
    <source>
        <strain evidence="4 5">CECT 7506</strain>
    </source>
</reference>
<comment type="subcellular location">
    <subcellularLocation>
        <location evidence="2">Spore coat</location>
    </subcellularLocation>
</comment>
<evidence type="ECO:0000256" key="1">
    <source>
        <dbReference type="ARBA" id="ARBA00022969"/>
    </source>
</evidence>
<sequence length="120" mass="13640">MNNDYLDPINAEGMPDQANAFFALDFLLAIKTGVRTCAIALSETATPEVRTVLRRQLEEGLALHEELTQMMIAKKWFHPYQLDEQFQLDLKSAKTTVQIAEMQLFPKDTSRLGTFATPDY</sequence>
<dbReference type="PANTHER" id="PTHR39183:SF1">
    <property type="entry name" value="SPORE COAT PROTEIN F-LIKE PROTEIN YHCQ"/>
    <property type="match status" value="1"/>
</dbReference>
<protein>
    <submittedName>
        <fullName evidence="4">Spore coat protein CotF</fullName>
    </submittedName>
</protein>
<keyword evidence="4" id="KW-0946">Virion</keyword>
<comment type="caution">
    <text evidence="4">The sequence shown here is derived from an EMBL/GenBank/DDBJ whole genome shotgun (WGS) entry which is preliminary data.</text>
</comment>
<keyword evidence="4" id="KW-0167">Capsid protein</keyword>
<dbReference type="InterPro" id="IPR012851">
    <property type="entry name" value="Spore_coat_CotF-like"/>
</dbReference>
<accession>A0A368VS89</accession>
<keyword evidence="5" id="KW-1185">Reference proteome</keyword>
<dbReference type="AlphaFoldDB" id="A0A368VS89"/>
<dbReference type="EMBL" id="QPJD01000017">
    <property type="protein sequence ID" value="RCW42313.1"/>
    <property type="molecule type" value="Genomic_DNA"/>
</dbReference>
<keyword evidence="1" id="KW-0749">Sporulation</keyword>